<dbReference type="KEGG" id="dvl:Dvul_2781"/>
<dbReference type="EMBL" id="CP000527">
    <property type="protein sequence ID" value="ABM29792.1"/>
    <property type="molecule type" value="Genomic_DNA"/>
</dbReference>
<dbReference type="InterPro" id="IPR009061">
    <property type="entry name" value="DNA-bd_dom_put_sf"/>
</dbReference>
<dbReference type="RefSeq" id="WP_011793086.1">
    <property type="nucleotide sequence ID" value="NC_008751.1"/>
</dbReference>
<protein>
    <recommendedName>
        <fullName evidence="1">Helix-turn-helix domain-containing protein</fullName>
    </recommendedName>
</protein>
<organism evidence="2 3">
    <name type="scientific">Nitratidesulfovibrio vulgaris (strain DP4)</name>
    <name type="common">Desulfovibrio vulgaris</name>
    <dbReference type="NCBI Taxonomy" id="391774"/>
    <lineage>
        <taxon>Bacteria</taxon>
        <taxon>Pseudomonadati</taxon>
        <taxon>Thermodesulfobacteriota</taxon>
        <taxon>Desulfovibrionia</taxon>
        <taxon>Desulfovibrionales</taxon>
        <taxon>Desulfovibrionaceae</taxon>
        <taxon>Nitratidesulfovibrio</taxon>
    </lineage>
</organism>
<proteinExistence type="predicted"/>
<dbReference type="InterPro" id="IPR041657">
    <property type="entry name" value="HTH_17"/>
</dbReference>
<sequence length="86" mass="9922">MPYSSSEAGHSLQPGYLNLKQAAAYLGYAVSTFRAYASSWDIPRMGPRRNRFRKEDLDAWMANPAAFKRQREPRRRTGFKPVELDI</sequence>
<reference evidence="3" key="1">
    <citation type="journal article" date="2009" name="Environ. Microbiol.">
        <title>Contribution of mobile genetic elements to Desulfovibrio vulgaris genome plasticity.</title>
        <authorList>
            <person name="Walker C.B."/>
            <person name="Stolyar S."/>
            <person name="Chivian D."/>
            <person name="Pinel N."/>
            <person name="Gabster J.A."/>
            <person name="Dehal P.S."/>
            <person name="He Z."/>
            <person name="Yang Z.K."/>
            <person name="Yen H.C."/>
            <person name="Zhou J."/>
            <person name="Wall J.D."/>
            <person name="Hazen T.C."/>
            <person name="Arkin A.P."/>
            <person name="Stahl D.A."/>
        </authorList>
    </citation>
    <scope>NUCLEOTIDE SEQUENCE [LARGE SCALE GENOMIC DNA]</scope>
    <source>
        <strain evidence="3">DP4</strain>
    </source>
</reference>
<dbReference type="HOGENOM" id="CLU_197392_0_0_7"/>
<evidence type="ECO:0000313" key="2">
    <source>
        <dbReference type="EMBL" id="ABM29792.1"/>
    </source>
</evidence>
<accession>A0A0H3ABS2</accession>
<name>A0A0H3ABS2_NITV4</name>
<evidence type="ECO:0000313" key="3">
    <source>
        <dbReference type="Proteomes" id="UP000009173"/>
    </source>
</evidence>
<gene>
    <name evidence="2" type="ordered locus">Dvul_2781</name>
</gene>
<feature type="domain" description="Helix-turn-helix" evidence="1">
    <location>
        <begin position="16"/>
        <end position="63"/>
    </location>
</feature>
<dbReference type="AlphaFoldDB" id="A0A0H3ABS2"/>
<dbReference type="Proteomes" id="UP000009173">
    <property type="component" value="Chromosome"/>
</dbReference>
<dbReference type="Pfam" id="PF12728">
    <property type="entry name" value="HTH_17"/>
    <property type="match status" value="1"/>
</dbReference>
<evidence type="ECO:0000259" key="1">
    <source>
        <dbReference type="Pfam" id="PF12728"/>
    </source>
</evidence>
<dbReference type="SUPFAM" id="SSF46955">
    <property type="entry name" value="Putative DNA-binding domain"/>
    <property type="match status" value="1"/>
</dbReference>